<protein>
    <recommendedName>
        <fullName evidence="4">Secreted protein</fullName>
    </recommendedName>
</protein>
<keyword evidence="1" id="KW-0732">Signal</keyword>
<feature type="chain" id="PRO_5045907040" description="Secreted protein" evidence="1">
    <location>
        <begin position="23"/>
        <end position="197"/>
    </location>
</feature>
<dbReference type="EMBL" id="MU790955">
    <property type="protein sequence ID" value="KAJ3991764.1"/>
    <property type="molecule type" value="Genomic_DNA"/>
</dbReference>
<feature type="signal peptide" evidence="1">
    <location>
        <begin position="1"/>
        <end position="22"/>
    </location>
</feature>
<proteinExistence type="predicted"/>
<organism evidence="2 3">
    <name type="scientific">Lentinula boryana</name>
    <dbReference type="NCBI Taxonomy" id="40481"/>
    <lineage>
        <taxon>Eukaryota</taxon>
        <taxon>Fungi</taxon>
        <taxon>Dikarya</taxon>
        <taxon>Basidiomycota</taxon>
        <taxon>Agaricomycotina</taxon>
        <taxon>Agaricomycetes</taxon>
        <taxon>Agaricomycetidae</taxon>
        <taxon>Agaricales</taxon>
        <taxon>Marasmiineae</taxon>
        <taxon>Omphalotaceae</taxon>
        <taxon>Lentinula</taxon>
    </lineage>
</organism>
<evidence type="ECO:0000256" key="1">
    <source>
        <dbReference type="SAM" id="SignalP"/>
    </source>
</evidence>
<gene>
    <name evidence="2" type="ORF">F5050DRAFT_1715816</name>
</gene>
<reference evidence="2" key="1">
    <citation type="submission" date="2022-08" db="EMBL/GenBank/DDBJ databases">
        <authorList>
            <consortium name="DOE Joint Genome Institute"/>
            <person name="Min B."/>
            <person name="Riley R."/>
            <person name="Sierra-Patev S."/>
            <person name="Naranjo-Ortiz M."/>
            <person name="Looney B."/>
            <person name="Konkel Z."/>
            <person name="Slot J.C."/>
            <person name="Sakamoto Y."/>
            <person name="Steenwyk J.L."/>
            <person name="Rokas A."/>
            <person name="Carro J."/>
            <person name="Camarero S."/>
            <person name="Ferreira P."/>
            <person name="Molpeceres G."/>
            <person name="Ruiz-Duenas F.J."/>
            <person name="Serrano A."/>
            <person name="Henrissat B."/>
            <person name="Drula E."/>
            <person name="Hughes K.W."/>
            <person name="Mata J.L."/>
            <person name="Ishikawa N.K."/>
            <person name="Vargas-Isla R."/>
            <person name="Ushijima S."/>
            <person name="Smith C.A."/>
            <person name="Ahrendt S."/>
            <person name="Andreopoulos W."/>
            <person name="He G."/>
            <person name="Labutti K."/>
            <person name="Lipzen A."/>
            <person name="Ng V."/>
            <person name="Sandor L."/>
            <person name="Barry K."/>
            <person name="Martinez A.T."/>
            <person name="Xiao Y."/>
            <person name="Gibbons J.G."/>
            <person name="Terashima K."/>
            <person name="Hibbett D.S."/>
            <person name="Grigoriev I.V."/>
        </authorList>
    </citation>
    <scope>NUCLEOTIDE SEQUENCE</scope>
    <source>
        <strain evidence="2">TFB10827</strain>
    </source>
</reference>
<name>A0ABQ8PZ80_9AGAR</name>
<evidence type="ECO:0000313" key="3">
    <source>
        <dbReference type="Proteomes" id="UP001163828"/>
    </source>
</evidence>
<sequence length="197" mass="21935">MHLKVYFVILFELLCAVYYTAARPVSGSEVAPPPKVDPRAPWIALVKFHHVRSEQLDGETESMIRFRITKSIQAAAARGASLPVSFEKTGVPDFLKDEIGFDVTWSSAKHSYTTEGQVVVMRPVRRTPYWVVKLNAVPPGVHTPGRTDVKTPAISINDIPVTCRRLGSNSGLLKDWVSTFSFDLQIYNDHSEQVPGL</sequence>
<keyword evidence="3" id="KW-1185">Reference proteome</keyword>
<dbReference type="Proteomes" id="UP001163828">
    <property type="component" value="Unassembled WGS sequence"/>
</dbReference>
<accession>A0ABQ8PZ80</accession>
<comment type="caution">
    <text evidence="2">The sequence shown here is derived from an EMBL/GenBank/DDBJ whole genome shotgun (WGS) entry which is preliminary data.</text>
</comment>
<evidence type="ECO:0000313" key="2">
    <source>
        <dbReference type="EMBL" id="KAJ3991764.1"/>
    </source>
</evidence>
<evidence type="ECO:0008006" key="4">
    <source>
        <dbReference type="Google" id="ProtNLM"/>
    </source>
</evidence>